<dbReference type="PANTHER" id="PTHR14614:SF130">
    <property type="entry name" value="PROTEIN-LYSINE N-METHYLTRANSFERASE EEF2KMT"/>
    <property type="match status" value="1"/>
</dbReference>
<sequence length="361" mass="41900">MSEINLEEQEFIYSFKKQYLQIVPLYNLNWQPIPSNLSVSAQAEILSIIKEYHIPNKITNNYTVQCLKKIINIIEKNFCEMNEDLLNFYLNLLFEEKNDNTNANNNININLNSTLITTINNNNNTSNNNINKTNEEDNNTWWKIYSLDKSCNNIIKLLEDKSMISKGTTGLRTWEASLRLSEYFIQNPKICKNKNIIELGAGIGLLSLICAKLGAKTVLATDVNCDVLQRLQQNIEANQLLLEKENCTIPKVEKLDWNEKYLDMSEYKNLDLIICADVIYNPENIEPLVNILSIFLKAIPLITIILCNPLRQQSTYDLFLEQLNKHNITIHIELIDQVPMIFYHDEEFSQIQMTIINKKDE</sequence>
<accession>A0A1Y1VSL8</accession>
<dbReference type="PANTHER" id="PTHR14614">
    <property type="entry name" value="HEPATOCELLULAR CARCINOMA-ASSOCIATED ANTIGEN"/>
    <property type="match status" value="1"/>
</dbReference>
<dbReference type="Pfam" id="PF10294">
    <property type="entry name" value="Methyltransf_16"/>
    <property type="match status" value="1"/>
</dbReference>
<dbReference type="SUPFAM" id="SSF53335">
    <property type="entry name" value="S-adenosyl-L-methionine-dependent methyltransferases"/>
    <property type="match status" value="1"/>
</dbReference>
<dbReference type="InterPro" id="IPR029063">
    <property type="entry name" value="SAM-dependent_MTases_sf"/>
</dbReference>
<evidence type="ECO:0000313" key="1">
    <source>
        <dbReference type="EMBL" id="ORX64279.1"/>
    </source>
</evidence>
<dbReference type="CDD" id="cd02440">
    <property type="entry name" value="AdoMet_MTases"/>
    <property type="match status" value="1"/>
</dbReference>
<evidence type="ECO:0000313" key="2">
    <source>
        <dbReference type="Proteomes" id="UP000193944"/>
    </source>
</evidence>
<organism evidence="1 2">
    <name type="scientific">Anaeromyces robustus</name>
    <dbReference type="NCBI Taxonomy" id="1754192"/>
    <lineage>
        <taxon>Eukaryota</taxon>
        <taxon>Fungi</taxon>
        <taxon>Fungi incertae sedis</taxon>
        <taxon>Chytridiomycota</taxon>
        <taxon>Chytridiomycota incertae sedis</taxon>
        <taxon>Neocallimastigomycetes</taxon>
        <taxon>Neocallimastigales</taxon>
        <taxon>Neocallimastigaceae</taxon>
        <taxon>Anaeromyces</taxon>
    </lineage>
</organism>
<dbReference type="Gene3D" id="3.40.50.150">
    <property type="entry name" value="Vaccinia Virus protein VP39"/>
    <property type="match status" value="1"/>
</dbReference>
<proteinExistence type="predicted"/>
<dbReference type="OrthoDB" id="194386at2759"/>
<keyword evidence="2" id="KW-1185">Reference proteome</keyword>
<evidence type="ECO:0008006" key="3">
    <source>
        <dbReference type="Google" id="ProtNLM"/>
    </source>
</evidence>
<gene>
    <name evidence="1" type="ORF">BCR32DRAFT_273162</name>
</gene>
<dbReference type="AlphaFoldDB" id="A0A1Y1VSL8"/>
<comment type="caution">
    <text evidence="1">The sequence shown here is derived from an EMBL/GenBank/DDBJ whole genome shotgun (WGS) entry which is preliminary data.</text>
</comment>
<protein>
    <recommendedName>
        <fullName evidence="3">S-adenosyl-L-methionine-dependent methyltransferase</fullName>
    </recommendedName>
</protein>
<name>A0A1Y1VSL8_9FUNG</name>
<dbReference type="EMBL" id="MCFG01000539">
    <property type="protein sequence ID" value="ORX64279.1"/>
    <property type="molecule type" value="Genomic_DNA"/>
</dbReference>
<reference evidence="1 2" key="2">
    <citation type="submission" date="2016-08" db="EMBL/GenBank/DDBJ databases">
        <title>Pervasive Adenine N6-methylation of Active Genes in Fungi.</title>
        <authorList>
            <consortium name="DOE Joint Genome Institute"/>
            <person name="Mondo S.J."/>
            <person name="Dannebaum R.O."/>
            <person name="Kuo R.C."/>
            <person name="Labutti K."/>
            <person name="Haridas S."/>
            <person name="Kuo A."/>
            <person name="Salamov A."/>
            <person name="Ahrendt S.R."/>
            <person name="Lipzen A."/>
            <person name="Sullivan W."/>
            <person name="Andreopoulos W.B."/>
            <person name="Clum A."/>
            <person name="Lindquist E."/>
            <person name="Daum C."/>
            <person name="Ramamoorthy G.K."/>
            <person name="Gryganskyi A."/>
            <person name="Culley D."/>
            <person name="Magnuson J.K."/>
            <person name="James T.Y."/>
            <person name="O'Malley M.A."/>
            <person name="Stajich J.E."/>
            <person name="Spatafora J.W."/>
            <person name="Visel A."/>
            <person name="Grigoriev I.V."/>
        </authorList>
    </citation>
    <scope>NUCLEOTIDE SEQUENCE [LARGE SCALE GENOMIC DNA]</scope>
    <source>
        <strain evidence="1 2">S4</strain>
    </source>
</reference>
<reference evidence="1 2" key="1">
    <citation type="submission" date="2016-08" db="EMBL/GenBank/DDBJ databases">
        <title>A Parts List for Fungal Cellulosomes Revealed by Comparative Genomics.</title>
        <authorList>
            <consortium name="DOE Joint Genome Institute"/>
            <person name="Haitjema C.H."/>
            <person name="Gilmore S.P."/>
            <person name="Henske J.K."/>
            <person name="Solomon K.V."/>
            <person name="De Groot R."/>
            <person name="Kuo A."/>
            <person name="Mondo S.J."/>
            <person name="Salamov A.A."/>
            <person name="Labutti K."/>
            <person name="Zhao Z."/>
            <person name="Chiniquy J."/>
            <person name="Barry K."/>
            <person name="Brewer H.M."/>
            <person name="Purvine S.O."/>
            <person name="Wright A.T."/>
            <person name="Boxma B."/>
            <person name="Van Alen T."/>
            <person name="Hackstein J.H."/>
            <person name="Baker S.E."/>
            <person name="Grigoriev I.V."/>
            <person name="O'Malley M.A."/>
        </authorList>
    </citation>
    <scope>NUCLEOTIDE SEQUENCE [LARGE SCALE GENOMIC DNA]</scope>
    <source>
        <strain evidence="1 2">S4</strain>
    </source>
</reference>
<dbReference type="STRING" id="1754192.A0A1Y1VSL8"/>
<dbReference type="Proteomes" id="UP000193944">
    <property type="component" value="Unassembled WGS sequence"/>
</dbReference>
<dbReference type="InterPro" id="IPR019410">
    <property type="entry name" value="Methyltransf_16"/>
</dbReference>